<evidence type="ECO:0000256" key="1">
    <source>
        <dbReference type="SAM" id="SignalP"/>
    </source>
</evidence>
<dbReference type="Proteomes" id="UP000283269">
    <property type="component" value="Unassembled WGS sequence"/>
</dbReference>
<evidence type="ECO:0000313" key="2">
    <source>
        <dbReference type="EMBL" id="PPQ86675.1"/>
    </source>
</evidence>
<dbReference type="AlphaFoldDB" id="A0A409X7G5"/>
<comment type="caution">
    <text evidence="2">The sequence shown here is derived from an EMBL/GenBank/DDBJ whole genome shotgun (WGS) entry which is preliminary data.</text>
</comment>
<keyword evidence="1" id="KW-0732">Signal</keyword>
<feature type="signal peptide" evidence="1">
    <location>
        <begin position="1"/>
        <end position="20"/>
    </location>
</feature>
<feature type="chain" id="PRO_5019344805" evidence="1">
    <location>
        <begin position="21"/>
        <end position="140"/>
    </location>
</feature>
<accession>A0A409X7G5</accession>
<dbReference type="OrthoDB" id="3064941at2759"/>
<dbReference type="STRING" id="93625.A0A409X7G5"/>
<protein>
    <submittedName>
        <fullName evidence="2">Uncharacterized protein</fullName>
    </submittedName>
</protein>
<organism evidence="2 3">
    <name type="scientific">Psilocybe cyanescens</name>
    <dbReference type="NCBI Taxonomy" id="93625"/>
    <lineage>
        <taxon>Eukaryota</taxon>
        <taxon>Fungi</taxon>
        <taxon>Dikarya</taxon>
        <taxon>Basidiomycota</taxon>
        <taxon>Agaricomycotina</taxon>
        <taxon>Agaricomycetes</taxon>
        <taxon>Agaricomycetidae</taxon>
        <taxon>Agaricales</taxon>
        <taxon>Agaricineae</taxon>
        <taxon>Strophariaceae</taxon>
        <taxon>Psilocybe</taxon>
    </lineage>
</organism>
<reference evidence="2 3" key="1">
    <citation type="journal article" date="2018" name="Evol. Lett.">
        <title>Horizontal gene cluster transfer increased hallucinogenic mushroom diversity.</title>
        <authorList>
            <person name="Reynolds H.T."/>
            <person name="Vijayakumar V."/>
            <person name="Gluck-Thaler E."/>
            <person name="Korotkin H.B."/>
            <person name="Matheny P.B."/>
            <person name="Slot J.C."/>
        </authorList>
    </citation>
    <scope>NUCLEOTIDE SEQUENCE [LARGE SCALE GENOMIC DNA]</scope>
    <source>
        <strain evidence="2 3">2631</strain>
    </source>
</reference>
<evidence type="ECO:0000313" key="3">
    <source>
        <dbReference type="Proteomes" id="UP000283269"/>
    </source>
</evidence>
<gene>
    <name evidence="2" type="ORF">CVT25_006750</name>
</gene>
<name>A0A409X7G5_PSICY</name>
<dbReference type="EMBL" id="NHYD01002448">
    <property type="protein sequence ID" value="PPQ86675.1"/>
    <property type="molecule type" value="Genomic_DNA"/>
</dbReference>
<dbReference type="InParanoid" id="A0A409X7G5"/>
<keyword evidence="3" id="KW-1185">Reference proteome</keyword>
<proteinExistence type="predicted"/>
<sequence length="140" mass="15782">MVRLATSIVAATLLVVPALAATQQFERDVSESDLYTRSIVDDDIVVTREDLIDVFGRDVVVDLEEREPFGLGLLFKAVKTGVKLGKKAHEAHHHVQHISGNNNNNNNHRHRRAFDEEELSAREFVEDLEEREPFGLGLLL</sequence>